<evidence type="ECO:0000313" key="1">
    <source>
        <dbReference type="EMBL" id="CAI8750541.1"/>
    </source>
</evidence>
<dbReference type="SUPFAM" id="SSF53335">
    <property type="entry name" value="S-adenosyl-L-methionine-dependent methyltransferases"/>
    <property type="match status" value="1"/>
</dbReference>
<reference evidence="1 2" key="1">
    <citation type="submission" date="2023-03" db="EMBL/GenBank/DDBJ databases">
        <authorList>
            <person name="Pearce D."/>
        </authorList>
    </citation>
    <scope>NUCLEOTIDE SEQUENCE [LARGE SCALE GENOMIC DNA]</scope>
    <source>
        <strain evidence="1">Msz</strain>
    </source>
</reference>
<keyword evidence="2" id="KW-1185">Reference proteome</keyword>
<keyword evidence="1" id="KW-0489">Methyltransferase</keyword>
<dbReference type="EMBL" id="OX458333">
    <property type="protein sequence ID" value="CAI8750541.1"/>
    <property type="molecule type" value="Genomic_DNA"/>
</dbReference>
<dbReference type="GO" id="GO:0032259">
    <property type="term" value="P:methylation"/>
    <property type="evidence" value="ECO:0007669"/>
    <property type="project" value="UniProtKB-KW"/>
</dbReference>
<sequence>MRCNICGCYEFLDMNSRKSVRCKKCGSLERTRLLWLYLQRLEISKNTRILHLAPERGLYDRIKTLTDKSNYVVADINPKAYSFAPECKKIDLCDLEDWPSFEFDLIIHSHVLEHVPCNIAYTLFHLHRMLSNNGTHLCIIPFMPGKYDECFQDIGDHERIRRFGQNDHVRRFGSDDIHAHLGKLLKLPSKFDATEDFSPKTLIEANIPENHWRGFHIGTVLSLKRQDMVLL</sequence>
<dbReference type="Gene3D" id="3.40.50.150">
    <property type="entry name" value="Vaccinia Virus protein VP39"/>
    <property type="match status" value="1"/>
</dbReference>
<dbReference type="Proteomes" id="UP001162030">
    <property type="component" value="Chromosome"/>
</dbReference>
<evidence type="ECO:0000313" key="2">
    <source>
        <dbReference type="Proteomes" id="UP001162030"/>
    </source>
</evidence>
<dbReference type="InterPro" id="IPR029063">
    <property type="entry name" value="SAM-dependent_MTases_sf"/>
</dbReference>
<gene>
    <name evidence="1" type="ORF">MSZNOR_0638</name>
</gene>
<dbReference type="GO" id="GO:0008168">
    <property type="term" value="F:methyltransferase activity"/>
    <property type="evidence" value="ECO:0007669"/>
    <property type="project" value="UniProtKB-KW"/>
</dbReference>
<name>A0ABM9HXE4_9GAMM</name>
<organism evidence="1 2">
    <name type="scientific">Methylocaldum szegediense</name>
    <dbReference type="NCBI Taxonomy" id="73780"/>
    <lineage>
        <taxon>Bacteria</taxon>
        <taxon>Pseudomonadati</taxon>
        <taxon>Pseudomonadota</taxon>
        <taxon>Gammaproteobacteria</taxon>
        <taxon>Methylococcales</taxon>
        <taxon>Methylococcaceae</taxon>
        <taxon>Methylocaldum</taxon>
    </lineage>
</organism>
<accession>A0ABM9HXE4</accession>
<proteinExistence type="predicted"/>
<keyword evidence="1" id="KW-0808">Transferase</keyword>
<protein>
    <submittedName>
        <fullName evidence="1">Methyltransferase domain-containing protein</fullName>
    </submittedName>
</protein>